<comment type="caution">
    <text evidence="3">The sequence shown here is derived from an EMBL/GenBank/DDBJ whole genome shotgun (WGS) entry which is preliminary data.</text>
</comment>
<dbReference type="EC" id="3.1.4.53" evidence="3"/>
<name>A0ABN7TV19_9BACL</name>
<dbReference type="PANTHER" id="PTHR43143">
    <property type="entry name" value="METALLOPHOSPHOESTERASE, CALCINEURIN SUPERFAMILY"/>
    <property type="match status" value="1"/>
</dbReference>
<dbReference type="PANTHER" id="PTHR43143:SF4">
    <property type="entry name" value="CALCINEURIN-LIKE PHOSPHOESTERASE DOMAIN-CONTAINING PROTEIN"/>
    <property type="match status" value="1"/>
</dbReference>
<dbReference type="InterPro" id="IPR004843">
    <property type="entry name" value="Calcineurin-like_PHP"/>
</dbReference>
<dbReference type="EMBL" id="CAJVCE010000019">
    <property type="protein sequence ID" value="CAG7653101.1"/>
    <property type="molecule type" value="Genomic_DNA"/>
</dbReference>
<dbReference type="InterPro" id="IPR051918">
    <property type="entry name" value="STPP_CPPED1"/>
</dbReference>
<keyword evidence="3" id="KW-0378">Hydrolase</keyword>
<accession>A0ABN7TV19</accession>
<reference evidence="3 4" key="1">
    <citation type="submission" date="2021-06" db="EMBL/GenBank/DDBJ databases">
        <authorList>
            <person name="Criscuolo A."/>
        </authorList>
    </citation>
    <scope>NUCLEOTIDE SEQUENCE [LARGE SCALE GENOMIC DNA]</scope>
    <source>
        <strain evidence="4">CIP 111802</strain>
    </source>
</reference>
<sequence>MRNGNKAAANLILAIGIFIGTTGHVRADTPPLTFAVLSDIHVQSWDKRSIRKFGAALGDLKKAAPQTQALVLNGDLGNGDPDDYRMLNRILERHPHPAKVYYTIGNHEFYKAWHDRFRRPAMETFPNGESEQDSVSRFLRQSGESKVYYKRIQKGFTFLFLGTERYRQTDPSNKENAFLSKAQLEWLSRQLKEADRDGKPIFVFLHQPLPGTVSGSDTPGNKGIVQAEELRTRLSAYPQTILFTGHTHFELLLPRTVVRDKFTMVNCSSVGDPRKGSDEPYPPDQGRSEGIIVEAYSDRVLIKGREFHERRWLGSYILKYK</sequence>
<dbReference type="Pfam" id="PF00149">
    <property type="entry name" value="Metallophos"/>
    <property type="match status" value="1"/>
</dbReference>
<gene>
    <name evidence="3" type="primary">cpdA_10</name>
    <name evidence="3" type="ORF">PAECIP111802_05397</name>
</gene>
<dbReference type="Proteomes" id="UP000730618">
    <property type="component" value="Unassembled WGS sequence"/>
</dbReference>
<feature type="region of interest" description="Disordered" evidence="1">
    <location>
        <begin position="269"/>
        <end position="288"/>
    </location>
</feature>
<feature type="domain" description="Calcineurin-like phosphoesterase" evidence="2">
    <location>
        <begin position="33"/>
        <end position="248"/>
    </location>
</feature>
<evidence type="ECO:0000313" key="3">
    <source>
        <dbReference type="EMBL" id="CAG7653101.1"/>
    </source>
</evidence>
<keyword evidence="4" id="KW-1185">Reference proteome</keyword>
<evidence type="ECO:0000256" key="1">
    <source>
        <dbReference type="SAM" id="MobiDB-lite"/>
    </source>
</evidence>
<proteinExistence type="predicted"/>
<protein>
    <submittedName>
        <fullName evidence="3">3',5'-cyclic adenosine monophosphate phosphodiesterase CpdA</fullName>
        <ecNumber evidence="3">3.1.4.53</ecNumber>
    </submittedName>
</protein>
<evidence type="ECO:0000313" key="4">
    <source>
        <dbReference type="Proteomes" id="UP000730618"/>
    </source>
</evidence>
<evidence type="ECO:0000259" key="2">
    <source>
        <dbReference type="Pfam" id="PF00149"/>
    </source>
</evidence>
<dbReference type="GO" id="GO:0004115">
    <property type="term" value="F:3',5'-cyclic-AMP phosphodiesterase activity"/>
    <property type="evidence" value="ECO:0007669"/>
    <property type="project" value="UniProtKB-EC"/>
</dbReference>
<organism evidence="3 4">
    <name type="scientific">Paenibacillus allorhizosphaerae</name>
    <dbReference type="NCBI Taxonomy" id="2849866"/>
    <lineage>
        <taxon>Bacteria</taxon>
        <taxon>Bacillati</taxon>
        <taxon>Bacillota</taxon>
        <taxon>Bacilli</taxon>
        <taxon>Bacillales</taxon>
        <taxon>Paenibacillaceae</taxon>
        <taxon>Paenibacillus</taxon>
    </lineage>
</organism>
<dbReference type="RefSeq" id="WP_218101611.1">
    <property type="nucleotide sequence ID" value="NZ_CAJVCE010000019.1"/>
</dbReference>